<dbReference type="SUPFAM" id="SSF55785">
    <property type="entry name" value="PYP-like sensor domain (PAS domain)"/>
    <property type="match status" value="3"/>
</dbReference>
<evidence type="ECO:0000256" key="3">
    <source>
        <dbReference type="ARBA" id="ARBA00022553"/>
    </source>
</evidence>
<dbReference type="Pfam" id="PF08447">
    <property type="entry name" value="PAS_3"/>
    <property type="match status" value="1"/>
</dbReference>
<feature type="domain" description="PAC" evidence="8">
    <location>
        <begin position="466"/>
        <end position="518"/>
    </location>
</feature>
<name>A0A511T054_MYXFU</name>
<proteinExistence type="predicted"/>
<dbReference type="RefSeq" id="WP_074948682.1">
    <property type="nucleotide sequence ID" value="NZ_BJXR01000025.1"/>
</dbReference>
<dbReference type="GO" id="GO:0000155">
    <property type="term" value="F:phosphorelay sensor kinase activity"/>
    <property type="evidence" value="ECO:0007669"/>
    <property type="project" value="InterPro"/>
</dbReference>
<evidence type="ECO:0000313" key="12">
    <source>
        <dbReference type="Proteomes" id="UP000321514"/>
    </source>
</evidence>
<keyword evidence="5" id="KW-0418">Kinase</keyword>
<dbReference type="EC" id="2.7.13.3" evidence="2"/>
<dbReference type="InterPro" id="IPR000700">
    <property type="entry name" value="PAS-assoc_C"/>
</dbReference>
<dbReference type="PROSITE" id="PS50112">
    <property type="entry name" value="PAS"/>
    <property type="match status" value="2"/>
</dbReference>
<dbReference type="Gene3D" id="3.30.450.20">
    <property type="entry name" value="PAS domain"/>
    <property type="match status" value="3"/>
</dbReference>
<dbReference type="PANTHER" id="PTHR43304:SF1">
    <property type="entry name" value="PAC DOMAIN-CONTAINING PROTEIN"/>
    <property type="match status" value="1"/>
</dbReference>
<dbReference type="PROSITE" id="PS50113">
    <property type="entry name" value="PAC"/>
    <property type="match status" value="2"/>
</dbReference>
<dbReference type="Pfam" id="PF08448">
    <property type="entry name" value="PAS_4"/>
    <property type="match status" value="2"/>
</dbReference>
<dbReference type="InterPro" id="IPR003661">
    <property type="entry name" value="HisK_dim/P_dom"/>
</dbReference>
<dbReference type="InterPro" id="IPR001610">
    <property type="entry name" value="PAC"/>
</dbReference>
<dbReference type="InterPro" id="IPR013656">
    <property type="entry name" value="PAS_4"/>
</dbReference>
<dbReference type="PANTHER" id="PTHR43304">
    <property type="entry name" value="PHYTOCHROME-LIKE PROTEIN CPH1"/>
    <property type="match status" value="1"/>
</dbReference>
<dbReference type="Pfam" id="PF00512">
    <property type="entry name" value="HisKA"/>
    <property type="match status" value="1"/>
</dbReference>
<accession>A0A511T054</accession>
<dbReference type="STRING" id="1334629.MFUL124B02_03150"/>
<dbReference type="NCBIfam" id="TIGR00229">
    <property type="entry name" value="sensory_box"/>
    <property type="match status" value="3"/>
</dbReference>
<feature type="domain" description="Histidine kinase" evidence="6">
    <location>
        <begin position="529"/>
        <end position="745"/>
    </location>
</feature>
<dbReference type="InterPro" id="IPR035965">
    <property type="entry name" value="PAS-like_dom_sf"/>
</dbReference>
<dbReference type="InterPro" id="IPR052162">
    <property type="entry name" value="Sensor_kinase/Photoreceptor"/>
</dbReference>
<keyword evidence="11" id="KW-1185">Reference proteome</keyword>
<dbReference type="SMART" id="SM00387">
    <property type="entry name" value="HATPase_c"/>
    <property type="match status" value="1"/>
</dbReference>
<gene>
    <name evidence="9" type="ORF">MFU01_25730</name>
    <name evidence="10" type="ORF">SAMN05443572_101449</name>
</gene>
<feature type="domain" description="PAC" evidence="8">
    <location>
        <begin position="337"/>
        <end position="389"/>
    </location>
</feature>
<keyword evidence="4" id="KW-0808">Transferase</keyword>
<dbReference type="PROSITE" id="PS50109">
    <property type="entry name" value="HIS_KIN"/>
    <property type="match status" value="1"/>
</dbReference>
<dbReference type="SMART" id="SM00388">
    <property type="entry name" value="HisKA"/>
    <property type="match status" value="1"/>
</dbReference>
<comment type="catalytic activity">
    <reaction evidence="1">
        <text>ATP + protein L-histidine = ADP + protein N-phospho-L-histidine.</text>
        <dbReference type="EC" id="2.7.13.3"/>
    </reaction>
</comment>
<feature type="domain" description="PAS" evidence="7">
    <location>
        <begin position="147"/>
        <end position="217"/>
    </location>
</feature>
<evidence type="ECO:0000313" key="10">
    <source>
        <dbReference type="EMBL" id="SES87767.1"/>
    </source>
</evidence>
<keyword evidence="3" id="KW-0597">Phosphoprotein</keyword>
<evidence type="ECO:0000256" key="4">
    <source>
        <dbReference type="ARBA" id="ARBA00022679"/>
    </source>
</evidence>
<dbReference type="InterPro" id="IPR005467">
    <property type="entry name" value="His_kinase_dom"/>
</dbReference>
<evidence type="ECO:0000259" key="7">
    <source>
        <dbReference type="PROSITE" id="PS50112"/>
    </source>
</evidence>
<organism evidence="9 12">
    <name type="scientific">Myxococcus fulvus</name>
    <dbReference type="NCBI Taxonomy" id="33"/>
    <lineage>
        <taxon>Bacteria</taxon>
        <taxon>Pseudomonadati</taxon>
        <taxon>Myxococcota</taxon>
        <taxon>Myxococcia</taxon>
        <taxon>Myxococcales</taxon>
        <taxon>Cystobacterineae</taxon>
        <taxon>Myxococcaceae</taxon>
        <taxon>Myxococcus</taxon>
    </lineage>
</organism>
<dbReference type="SMART" id="SM00091">
    <property type="entry name" value="PAS"/>
    <property type="match status" value="3"/>
</dbReference>
<dbReference type="CDD" id="cd00130">
    <property type="entry name" value="PAS"/>
    <property type="match status" value="3"/>
</dbReference>
<evidence type="ECO:0000256" key="1">
    <source>
        <dbReference type="ARBA" id="ARBA00000085"/>
    </source>
</evidence>
<dbReference type="Pfam" id="PF02518">
    <property type="entry name" value="HATPase_c"/>
    <property type="match status" value="1"/>
</dbReference>
<dbReference type="Gene3D" id="3.30.565.10">
    <property type="entry name" value="Histidine kinase-like ATPase, C-terminal domain"/>
    <property type="match status" value="1"/>
</dbReference>
<reference evidence="10 11" key="1">
    <citation type="submission" date="2016-10" db="EMBL/GenBank/DDBJ databases">
        <authorList>
            <person name="Varghese N."/>
            <person name="Submissions S."/>
        </authorList>
    </citation>
    <scope>NUCLEOTIDE SEQUENCE [LARGE SCALE GENOMIC DNA]</scope>
    <source>
        <strain evidence="10 11">DSM 16525</strain>
    </source>
</reference>
<reference evidence="9 12" key="2">
    <citation type="submission" date="2019-07" db="EMBL/GenBank/DDBJ databases">
        <title>Whole genome shotgun sequence of Myxococcus fulvus NBRC 100333.</title>
        <authorList>
            <person name="Hosoyama A."/>
            <person name="Uohara A."/>
            <person name="Ohji S."/>
            <person name="Ichikawa N."/>
        </authorList>
    </citation>
    <scope>NUCLEOTIDE SEQUENCE [LARGE SCALE GENOMIC DNA]</scope>
    <source>
        <strain evidence="9 12">NBRC 100333</strain>
    </source>
</reference>
<feature type="domain" description="PAS" evidence="7">
    <location>
        <begin position="272"/>
        <end position="318"/>
    </location>
</feature>
<evidence type="ECO:0000313" key="9">
    <source>
        <dbReference type="EMBL" id="GEN07536.1"/>
    </source>
</evidence>
<evidence type="ECO:0000313" key="11">
    <source>
        <dbReference type="Proteomes" id="UP000183760"/>
    </source>
</evidence>
<dbReference type="PRINTS" id="PR00344">
    <property type="entry name" value="BCTRLSENSOR"/>
</dbReference>
<dbReference type="EMBL" id="BJXR01000025">
    <property type="protein sequence ID" value="GEN07536.1"/>
    <property type="molecule type" value="Genomic_DNA"/>
</dbReference>
<evidence type="ECO:0000256" key="2">
    <source>
        <dbReference type="ARBA" id="ARBA00012438"/>
    </source>
</evidence>
<sequence length="755" mass="84484">MNPCPMPTSLLLDLLSSRREDIARRWEARAGAAGAKAPRRRVEQLTGSQAWVDSVVELLRRLSVSPEWSGPLALGGRGAEHAREGSDIAAVVREYGLLREVLVEVLEDAGWAPDFEGMRALDRVIDVCIADAVQRHSNERERALRETETKLHDILEHAPAAIYAKDASGRYLFVNRAFEVHGSVRREEAVGRTDYELFSREVADVFTANDRHVLATGRPLESDEHVRRPDGWHTYHSLKFALPGVGGQAHAVCGISTDVTEARLAQKERDEARERLRRVITELPVVLWATDAVGNITLFEGQGLKAMGVEPGTMVGRNTAEVYAGRPELLDAARRAQAGETFSLEMEVGGGWFMAYVSPDLGPDGRVRGVSGVSLDITERRRAEEVLRQSEMRYRLATRATSDVIYDWDLATGRIEWSELALHQFRVASHDAPMDIDWWTLSIHPEDRERVARDMQAVMDQGQSHWHDEYRFRRGDGTWAVVEDRGQVVRDAAGRPLRMVGAMQDVTERRATEEEARRRAEFEQLLIGIVGHDLRNPLSAITMASTTLLRRENLDERQRKVIDRILSSANRATRMLRDVLDFTQARLGGGIPMQPRPLDLHELTRQVLDEVRLAHPERTLELEYGGSGAGLWDADRLAQVITNLVNNAISYSPGHCPVLVRTHGTRDCVALSVHNMGDPIPTELLSHLFEPMKRAERPESRDGRGGLGLGLFIVKHIVDAHGGRLRVRSNARDGTLFMVRLPRVLSAPAHVAAWP</sequence>
<protein>
    <recommendedName>
        <fullName evidence="2">histidine kinase</fullName>
        <ecNumber evidence="2">2.7.13.3</ecNumber>
    </recommendedName>
</protein>
<dbReference type="SUPFAM" id="SSF55874">
    <property type="entry name" value="ATPase domain of HSP90 chaperone/DNA topoisomerase II/histidine kinase"/>
    <property type="match status" value="1"/>
</dbReference>
<dbReference type="Proteomes" id="UP000183760">
    <property type="component" value="Unassembled WGS sequence"/>
</dbReference>
<dbReference type="InterPro" id="IPR036097">
    <property type="entry name" value="HisK_dim/P_sf"/>
</dbReference>
<evidence type="ECO:0000256" key="5">
    <source>
        <dbReference type="ARBA" id="ARBA00022777"/>
    </source>
</evidence>
<dbReference type="InterPro" id="IPR013655">
    <property type="entry name" value="PAS_fold_3"/>
</dbReference>
<dbReference type="Proteomes" id="UP000321514">
    <property type="component" value="Unassembled WGS sequence"/>
</dbReference>
<dbReference type="AlphaFoldDB" id="A0A511T054"/>
<dbReference type="SMART" id="SM00086">
    <property type="entry name" value="PAC"/>
    <property type="match status" value="2"/>
</dbReference>
<dbReference type="SUPFAM" id="SSF47384">
    <property type="entry name" value="Homodimeric domain of signal transducing histidine kinase"/>
    <property type="match status" value="1"/>
</dbReference>
<dbReference type="OrthoDB" id="9812241at2"/>
<dbReference type="InterPro" id="IPR000014">
    <property type="entry name" value="PAS"/>
</dbReference>
<comment type="caution">
    <text evidence="9">The sequence shown here is derived from an EMBL/GenBank/DDBJ whole genome shotgun (WGS) entry which is preliminary data.</text>
</comment>
<dbReference type="InterPro" id="IPR036890">
    <property type="entry name" value="HATPase_C_sf"/>
</dbReference>
<dbReference type="CDD" id="cd00082">
    <property type="entry name" value="HisKA"/>
    <property type="match status" value="1"/>
</dbReference>
<evidence type="ECO:0000259" key="8">
    <source>
        <dbReference type="PROSITE" id="PS50113"/>
    </source>
</evidence>
<dbReference type="InterPro" id="IPR004358">
    <property type="entry name" value="Sig_transdc_His_kin-like_C"/>
</dbReference>
<dbReference type="InterPro" id="IPR003594">
    <property type="entry name" value="HATPase_dom"/>
</dbReference>
<evidence type="ECO:0000259" key="6">
    <source>
        <dbReference type="PROSITE" id="PS50109"/>
    </source>
</evidence>
<dbReference type="Gene3D" id="1.10.287.130">
    <property type="match status" value="1"/>
</dbReference>
<dbReference type="EMBL" id="FOIB01000001">
    <property type="protein sequence ID" value="SES87767.1"/>
    <property type="molecule type" value="Genomic_DNA"/>
</dbReference>
<dbReference type="CDD" id="cd00075">
    <property type="entry name" value="HATPase"/>
    <property type="match status" value="1"/>
</dbReference>